<dbReference type="SMART" id="SM00906">
    <property type="entry name" value="Fungal_trans"/>
    <property type="match status" value="1"/>
</dbReference>
<dbReference type="GO" id="GO:0006351">
    <property type="term" value="P:DNA-templated transcription"/>
    <property type="evidence" value="ECO:0007669"/>
    <property type="project" value="InterPro"/>
</dbReference>
<feature type="compositionally biased region" description="Basic and acidic residues" evidence="5">
    <location>
        <begin position="1"/>
        <end position="10"/>
    </location>
</feature>
<comment type="subcellular location">
    <subcellularLocation>
        <location evidence="1">Nucleus</location>
    </subcellularLocation>
</comment>
<dbReference type="PANTHER" id="PTHR31001:SF56">
    <property type="entry name" value="ZN(2)-C6 FUNGAL-TYPE DOMAIN-CONTAINING PROTEIN"/>
    <property type="match status" value="1"/>
</dbReference>
<dbReference type="PROSITE" id="PS00463">
    <property type="entry name" value="ZN2_CY6_FUNGAL_1"/>
    <property type="match status" value="1"/>
</dbReference>
<evidence type="ECO:0000256" key="5">
    <source>
        <dbReference type="SAM" id="MobiDB-lite"/>
    </source>
</evidence>
<feature type="compositionally biased region" description="Low complexity" evidence="5">
    <location>
        <begin position="118"/>
        <end position="140"/>
    </location>
</feature>
<evidence type="ECO:0000256" key="4">
    <source>
        <dbReference type="SAM" id="Coils"/>
    </source>
</evidence>
<dbReference type="SUPFAM" id="SSF57701">
    <property type="entry name" value="Zn2/Cys6 DNA-binding domain"/>
    <property type="match status" value="1"/>
</dbReference>
<dbReference type="GO" id="GO:0005634">
    <property type="term" value="C:nucleus"/>
    <property type="evidence" value="ECO:0007669"/>
    <property type="project" value="UniProtKB-SubCell"/>
</dbReference>
<evidence type="ECO:0000256" key="2">
    <source>
        <dbReference type="ARBA" id="ARBA00022723"/>
    </source>
</evidence>
<dbReference type="GO" id="GO:0003677">
    <property type="term" value="F:DNA binding"/>
    <property type="evidence" value="ECO:0007669"/>
    <property type="project" value="InterPro"/>
</dbReference>
<reference evidence="7" key="1">
    <citation type="submission" date="2020-11" db="EMBL/GenBank/DDBJ databases">
        <authorList>
            <consortium name="DOE Joint Genome Institute"/>
            <person name="Ahrendt S."/>
            <person name="Riley R."/>
            <person name="Andreopoulos W."/>
            <person name="LaButti K."/>
            <person name="Pangilinan J."/>
            <person name="Ruiz-duenas F.J."/>
            <person name="Barrasa J.M."/>
            <person name="Sanchez-Garcia M."/>
            <person name="Camarero S."/>
            <person name="Miyauchi S."/>
            <person name="Serrano A."/>
            <person name="Linde D."/>
            <person name="Babiker R."/>
            <person name="Drula E."/>
            <person name="Ayuso-Fernandez I."/>
            <person name="Pacheco R."/>
            <person name="Padilla G."/>
            <person name="Ferreira P."/>
            <person name="Barriuso J."/>
            <person name="Kellner H."/>
            <person name="Castanera R."/>
            <person name="Alfaro M."/>
            <person name="Ramirez L."/>
            <person name="Pisabarro A.G."/>
            <person name="Kuo A."/>
            <person name="Tritt A."/>
            <person name="Lipzen A."/>
            <person name="He G."/>
            <person name="Yan M."/>
            <person name="Ng V."/>
            <person name="Cullen D."/>
            <person name="Martin F."/>
            <person name="Rosso M.-N."/>
            <person name="Henrissat B."/>
            <person name="Hibbett D."/>
            <person name="Martinez A.T."/>
            <person name="Grigoriev I.V."/>
        </authorList>
    </citation>
    <scope>NUCLEOTIDE SEQUENCE</scope>
    <source>
        <strain evidence="7">AH 44721</strain>
    </source>
</reference>
<keyword evidence="2" id="KW-0479">Metal-binding</keyword>
<dbReference type="Gene3D" id="4.10.240.10">
    <property type="entry name" value="Zn(2)-C6 fungal-type DNA-binding domain"/>
    <property type="match status" value="1"/>
</dbReference>
<feature type="region of interest" description="Disordered" evidence="5">
    <location>
        <begin position="1"/>
        <end position="20"/>
    </location>
</feature>
<dbReference type="CDD" id="cd12148">
    <property type="entry name" value="fungal_TF_MHR"/>
    <property type="match status" value="1"/>
</dbReference>
<dbReference type="InterPro" id="IPR050613">
    <property type="entry name" value="Sec_Metabolite_Reg"/>
</dbReference>
<evidence type="ECO:0000259" key="6">
    <source>
        <dbReference type="PROSITE" id="PS50048"/>
    </source>
</evidence>
<keyword evidence="4" id="KW-0175">Coiled coil</keyword>
<feature type="region of interest" description="Disordered" evidence="5">
    <location>
        <begin position="115"/>
        <end position="150"/>
    </location>
</feature>
<dbReference type="GO" id="GO:0000981">
    <property type="term" value="F:DNA-binding transcription factor activity, RNA polymerase II-specific"/>
    <property type="evidence" value="ECO:0007669"/>
    <property type="project" value="InterPro"/>
</dbReference>
<dbReference type="OrthoDB" id="424974at2759"/>
<feature type="coiled-coil region" evidence="4">
    <location>
        <begin position="69"/>
        <end position="96"/>
    </location>
</feature>
<evidence type="ECO:0000256" key="1">
    <source>
        <dbReference type="ARBA" id="ARBA00004123"/>
    </source>
</evidence>
<dbReference type="SMART" id="SM00066">
    <property type="entry name" value="GAL4"/>
    <property type="match status" value="1"/>
</dbReference>
<organism evidence="7 8">
    <name type="scientific">Gymnopilus junonius</name>
    <name type="common">Spectacular rustgill mushroom</name>
    <name type="synonym">Gymnopilus spectabilis subsp. junonius</name>
    <dbReference type="NCBI Taxonomy" id="109634"/>
    <lineage>
        <taxon>Eukaryota</taxon>
        <taxon>Fungi</taxon>
        <taxon>Dikarya</taxon>
        <taxon>Basidiomycota</taxon>
        <taxon>Agaricomycotina</taxon>
        <taxon>Agaricomycetes</taxon>
        <taxon>Agaricomycetidae</taxon>
        <taxon>Agaricales</taxon>
        <taxon>Agaricineae</taxon>
        <taxon>Hymenogastraceae</taxon>
        <taxon>Gymnopilus</taxon>
    </lineage>
</organism>
<keyword evidence="3" id="KW-0539">Nucleus</keyword>
<protein>
    <submittedName>
        <fullName evidence="7">Fungal-specific transcription factor domain-containing protein</fullName>
    </submittedName>
</protein>
<evidence type="ECO:0000313" key="7">
    <source>
        <dbReference type="EMBL" id="KAF8886430.1"/>
    </source>
</evidence>
<dbReference type="Pfam" id="PF04082">
    <property type="entry name" value="Fungal_trans"/>
    <property type="match status" value="1"/>
</dbReference>
<evidence type="ECO:0000256" key="3">
    <source>
        <dbReference type="ARBA" id="ARBA00023242"/>
    </source>
</evidence>
<dbReference type="PROSITE" id="PS50048">
    <property type="entry name" value="ZN2_CY6_FUNGAL_2"/>
    <property type="match status" value="1"/>
</dbReference>
<dbReference type="EMBL" id="JADNYJ010000096">
    <property type="protein sequence ID" value="KAF8886430.1"/>
    <property type="molecule type" value="Genomic_DNA"/>
</dbReference>
<gene>
    <name evidence="7" type="ORF">CPB84DRAFT_1964548</name>
</gene>
<sequence>MVSGGKEKEQRQRKKPGRVPTSCAECRRLKLRCDRNVPCEKCVSRGCGSICPDGVLTPGRSGRLVLANTEELHDRIEQLSSRNRDLEKALRKLQGTVSDQPHPLLGADLLKLNFQHGSSSSGPSTSSSSKSPSTSRVSPTTHPPEPMDVTMDEDHNIIDAYGTLAINRRGESSFLGRTARADYLVQASTRPQRPPHQNFPRLSQRIVAASFPESELYNDALLSEILSLLPTQAEALHLCDVYLEYGKFLYAPISKKELHEETLNLVYRAKQFAGFDHYHSLSLLFIIFAIATLFSPNKQPFSVEADEYYHLSRAALGFAPPFHETTLTSIQAMIHMSQYIDLSDSEAGASDLIWMYMGQAVGLSQKIGLHLNSSRWKLSDALTERRHELFWRLFVSDTWKSLHFGRPSAISSAHVDCPRPLSLGSEGVPGSFYSWNLQFTHLLHSIMEATFGPKQPVYANILDFDRQIRDVEIPVQWRIQSEEESTSPSTDISMYRWLVVSAKEIALLNLHRPYFAQALQEALMTFNDIDTFLL</sequence>
<dbReference type="AlphaFoldDB" id="A0A9P5NEW6"/>
<dbReference type="Proteomes" id="UP000724874">
    <property type="component" value="Unassembled WGS sequence"/>
</dbReference>
<keyword evidence="8" id="KW-1185">Reference proteome</keyword>
<evidence type="ECO:0000313" key="8">
    <source>
        <dbReference type="Proteomes" id="UP000724874"/>
    </source>
</evidence>
<comment type="caution">
    <text evidence="7">The sequence shown here is derived from an EMBL/GenBank/DDBJ whole genome shotgun (WGS) entry which is preliminary data.</text>
</comment>
<dbReference type="InterPro" id="IPR001138">
    <property type="entry name" value="Zn2Cys6_DnaBD"/>
</dbReference>
<accession>A0A9P5NEW6</accession>
<name>A0A9P5NEW6_GYMJU</name>
<proteinExistence type="predicted"/>
<dbReference type="InterPro" id="IPR036864">
    <property type="entry name" value="Zn2-C6_fun-type_DNA-bd_sf"/>
</dbReference>
<dbReference type="GO" id="GO:0008270">
    <property type="term" value="F:zinc ion binding"/>
    <property type="evidence" value="ECO:0007669"/>
    <property type="project" value="InterPro"/>
</dbReference>
<dbReference type="InterPro" id="IPR007219">
    <property type="entry name" value="XnlR_reg_dom"/>
</dbReference>
<feature type="domain" description="Zn(2)-C6 fungal-type" evidence="6">
    <location>
        <begin position="22"/>
        <end position="51"/>
    </location>
</feature>
<dbReference type="PANTHER" id="PTHR31001">
    <property type="entry name" value="UNCHARACTERIZED TRANSCRIPTIONAL REGULATORY PROTEIN"/>
    <property type="match status" value="1"/>
</dbReference>
<dbReference type="CDD" id="cd00067">
    <property type="entry name" value="GAL4"/>
    <property type="match status" value="1"/>
</dbReference>